<organism evidence="2 3">
    <name type="scientific">Sphingopyxis italica</name>
    <dbReference type="NCBI Taxonomy" id="1129133"/>
    <lineage>
        <taxon>Bacteria</taxon>
        <taxon>Pseudomonadati</taxon>
        <taxon>Pseudomonadota</taxon>
        <taxon>Alphaproteobacteria</taxon>
        <taxon>Sphingomonadales</taxon>
        <taxon>Sphingomonadaceae</taxon>
        <taxon>Sphingopyxis</taxon>
    </lineage>
</organism>
<keyword evidence="3" id="KW-1185">Reference proteome</keyword>
<name>A0A7X6B8D3_9SPHN</name>
<dbReference type="Proteomes" id="UP000535078">
    <property type="component" value="Unassembled WGS sequence"/>
</dbReference>
<evidence type="ECO:0000313" key="3">
    <source>
        <dbReference type="Proteomes" id="UP000535078"/>
    </source>
</evidence>
<dbReference type="InterPro" id="IPR007138">
    <property type="entry name" value="ABM_dom"/>
</dbReference>
<reference evidence="2 3" key="1">
    <citation type="submission" date="2020-03" db="EMBL/GenBank/DDBJ databases">
        <title>Genomic Encyclopedia of Type Strains, Phase IV (KMG-IV): sequencing the most valuable type-strain genomes for metagenomic binning, comparative biology and taxonomic classification.</title>
        <authorList>
            <person name="Goeker M."/>
        </authorList>
    </citation>
    <scope>NUCLEOTIDE SEQUENCE [LARGE SCALE GENOMIC DNA]</scope>
    <source>
        <strain evidence="2 3">DSM 25229</strain>
    </source>
</reference>
<dbReference type="PROSITE" id="PS51725">
    <property type="entry name" value="ABM"/>
    <property type="match status" value="1"/>
</dbReference>
<comment type="caution">
    <text evidence="2">The sequence shown here is derived from an EMBL/GenBank/DDBJ whole genome shotgun (WGS) entry which is preliminary data.</text>
</comment>
<dbReference type="SUPFAM" id="SSF54909">
    <property type="entry name" value="Dimeric alpha+beta barrel"/>
    <property type="match status" value="1"/>
</dbReference>
<keyword evidence="2" id="KW-0560">Oxidoreductase</keyword>
<dbReference type="RefSeq" id="WP_167920471.1">
    <property type="nucleotide sequence ID" value="NZ_JAATIT010000001.1"/>
</dbReference>
<evidence type="ECO:0000313" key="2">
    <source>
        <dbReference type="EMBL" id="NJB89179.1"/>
    </source>
</evidence>
<evidence type="ECO:0000259" key="1">
    <source>
        <dbReference type="PROSITE" id="PS51725"/>
    </source>
</evidence>
<protein>
    <submittedName>
        <fullName evidence="2">Heme-degrading monooxygenase HmoA</fullName>
    </submittedName>
</protein>
<dbReference type="Pfam" id="PF03992">
    <property type="entry name" value="ABM"/>
    <property type="match status" value="1"/>
</dbReference>
<keyword evidence="2" id="KW-0503">Monooxygenase</keyword>
<dbReference type="InterPro" id="IPR011008">
    <property type="entry name" value="Dimeric_a/b-barrel"/>
</dbReference>
<sequence length="97" mass="11090">MAVLEHALLSVRAGSEVAFEAAISEARPVIETSPGFISLEIRRPTATGRAYLLLVKWRSIADHRDGFRQSDRYQQWRTLLHPFYDPMPEVSYFGEPL</sequence>
<feature type="domain" description="ABM" evidence="1">
    <location>
        <begin position="3"/>
        <end position="93"/>
    </location>
</feature>
<dbReference type="Gene3D" id="3.30.70.100">
    <property type="match status" value="1"/>
</dbReference>
<dbReference type="GO" id="GO:0004497">
    <property type="term" value="F:monooxygenase activity"/>
    <property type="evidence" value="ECO:0007669"/>
    <property type="project" value="UniProtKB-KW"/>
</dbReference>
<dbReference type="EMBL" id="JAATIT010000001">
    <property type="protein sequence ID" value="NJB89179.1"/>
    <property type="molecule type" value="Genomic_DNA"/>
</dbReference>
<proteinExistence type="predicted"/>
<dbReference type="AlphaFoldDB" id="A0A7X6B8D3"/>
<accession>A0A7X6B8D3</accession>
<gene>
    <name evidence="2" type="ORF">GGR90_001331</name>
</gene>